<feature type="region of interest" description="Disordered" evidence="1">
    <location>
        <begin position="639"/>
        <end position="677"/>
    </location>
</feature>
<sequence length="900" mass="94003">MSLLTLPETATASTTLLRKPDSLRLRLADELIRVEPLVEGKTTVGSSPQCTIVLPGADCRPLQCVVAVDSHRVEATRWGAGVQLNRRDFTKAPVAVGDKLTIGRYELEFAASAQVDDVSTTGAGAGTAPPPPAAASASLALLPSETPTVDVPETDSPVVSAALSRLTDLNMTATSVETREPLSPSLAPTPDAMPTALADNPALLHAPPAPEAAQPAAVVEPPQVACASELAPLPPTAAVTGPSATGNNLAFSSHAFADELILELWQVGDRSRRRAKSLIAATRDARFRTNAMAADLAAMEIELDLARAAYDSHAADHEQLHLELIERDRRASERIGPLLGEVESLRSQLAAAQTDQAAQAARCAELNAALHAQQASAEESAAARTAAAAHAADLEQSLRAQIEQATLLARELGAVRTELDGVRLELEQHATRRRELDAELAAVQAERDSFKQQAAEAAFDAATIAQLRGDVESLENERANFAGKLSDAEAELHRLAGVCHTANERVAELEQAIAAQESISHTTPASETCDTPATPSEHGAAGADESPDAAAIDEAACHTVPEEPAASGQAAAADHEALLHAWNPADEPQQEASATVDSPIAEEPATEEPSADTPVAETPSADAPVAQTPVAQTPVAQTPVAQTPVAEAPPATTPRQVDEERSKTSATPVETAPVASDVAPTSFIDKYRHLLEDNDGDSLTPAAPPEIDDEFLSPAKAADRTVPADDSDEALDAYMASMMQRMRSSSSSTLPEPASNTPTAPAAVDASESAPLDYDPSIPFEIESMKQGRRATASTDLTALREIANTSARSAIATHRKKRKVESAIGKMVVAFTALGTSGYLIWNAPSLQDWQSSAGIAIGIIGCGAAVLAMRHPDRASAVERAAPQPASSPADESIHRDA</sequence>
<dbReference type="KEGG" id="llh:I41_42480"/>
<organism evidence="2 3">
    <name type="scientific">Lacipirellula limnantheis</name>
    <dbReference type="NCBI Taxonomy" id="2528024"/>
    <lineage>
        <taxon>Bacteria</taxon>
        <taxon>Pseudomonadati</taxon>
        <taxon>Planctomycetota</taxon>
        <taxon>Planctomycetia</taxon>
        <taxon>Pirellulales</taxon>
        <taxon>Lacipirellulaceae</taxon>
        <taxon>Lacipirellula</taxon>
    </lineage>
</organism>
<dbReference type="Gene3D" id="1.10.287.1490">
    <property type="match status" value="1"/>
</dbReference>
<dbReference type="EMBL" id="CP036339">
    <property type="protein sequence ID" value="QDT75040.1"/>
    <property type="molecule type" value="Genomic_DNA"/>
</dbReference>
<accession>A0A517U344</accession>
<proteinExistence type="predicted"/>
<reference evidence="2 3" key="1">
    <citation type="submission" date="2019-02" db="EMBL/GenBank/DDBJ databases">
        <title>Deep-cultivation of Planctomycetes and their phenomic and genomic characterization uncovers novel biology.</title>
        <authorList>
            <person name="Wiegand S."/>
            <person name="Jogler M."/>
            <person name="Boedeker C."/>
            <person name="Pinto D."/>
            <person name="Vollmers J."/>
            <person name="Rivas-Marin E."/>
            <person name="Kohn T."/>
            <person name="Peeters S.H."/>
            <person name="Heuer A."/>
            <person name="Rast P."/>
            <person name="Oberbeckmann S."/>
            <person name="Bunk B."/>
            <person name="Jeske O."/>
            <person name="Meyerdierks A."/>
            <person name="Storesund J.E."/>
            <person name="Kallscheuer N."/>
            <person name="Luecker S."/>
            <person name="Lage O.M."/>
            <person name="Pohl T."/>
            <person name="Merkel B.J."/>
            <person name="Hornburger P."/>
            <person name="Mueller R.-W."/>
            <person name="Bruemmer F."/>
            <person name="Labrenz M."/>
            <person name="Spormann A.M."/>
            <person name="Op den Camp H."/>
            <person name="Overmann J."/>
            <person name="Amann R."/>
            <person name="Jetten M.S.M."/>
            <person name="Mascher T."/>
            <person name="Medema M.H."/>
            <person name="Devos D.P."/>
            <person name="Kaster A.-K."/>
            <person name="Ovreas L."/>
            <person name="Rohde M."/>
            <person name="Galperin M.Y."/>
            <person name="Jogler C."/>
        </authorList>
    </citation>
    <scope>NUCLEOTIDE SEQUENCE [LARGE SCALE GENOMIC DNA]</scope>
    <source>
        <strain evidence="2 3">I41</strain>
    </source>
</reference>
<dbReference type="InterPro" id="IPR008984">
    <property type="entry name" value="SMAD_FHA_dom_sf"/>
</dbReference>
<evidence type="ECO:0000256" key="1">
    <source>
        <dbReference type="SAM" id="MobiDB-lite"/>
    </source>
</evidence>
<dbReference type="Proteomes" id="UP000317909">
    <property type="component" value="Chromosome"/>
</dbReference>
<feature type="region of interest" description="Disordered" evidence="1">
    <location>
        <begin position="878"/>
        <end position="900"/>
    </location>
</feature>
<dbReference type="SUPFAM" id="SSF49879">
    <property type="entry name" value="SMAD/FHA domain"/>
    <property type="match status" value="1"/>
</dbReference>
<gene>
    <name evidence="2" type="primary">smc_9</name>
    <name evidence="2" type="ORF">I41_42480</name>
</gene>
<feature type="region of interest" description="Disordered" evidence="1">
    <location>
        <begin position="586"/>
        <end position="621"/>
    </location>
</feature>
<feature type="region of interest" description="Disordered" evidence="1">
    <location>
        <begin position="742"/>
        <end position="774"/>
    </location>
</feature>
<dbReference type="CDD" id="cd00060">
    <property type="entry name" value="FHA"/>
    <property type="match status" value="1"/>
</dbReference>
<dbReference type="AlphaFoldDB" id="A0A517U344"/>
<feature type="region of interest" description="Disordered" evidence="1">
    <location>
        <begin position="173"/>
        <end position="217"/>
    </location>
</feature>
<protein>
    <submittedName>
        <fullName evidence="2">Chromosome partition protein Smc</fullName>
    </submittedName>
</protein>
<feature type="compositionally biased region" description="Polar residues" evidence="1">
    <location>
        <begin position="518"/>
        <end position="534"/>
    </location>
</feature>
<evidence type="ECO:0000313" key="2">
    <source>
        <dbReference type="EMBL" id="QDT75040.1"/>
    </source>
</evidence>
<name>A0A517U344_9BACT</name>
<feature type="compositionally biased region" description="Low complexity" evidence="1">
    <location>
        <begin position="639"/>
        <end position="654"/>
    </location>
</feature>
<feature type="region of interest" description="Disordered" evidence="1">
    <location>
        <begin position="518"/>
        <end position="547"/>
    </location>
</feature>
<evidence type="ECO:0000313" key="3">
    <source>
        <dbReference type="Proteomes" id="UP000317909"/>
    </source>
</evidence>
<dbReference type="RefSeq" id="WP_168207047.1">
    <property type="nucleotide sequence ID" value="NZ_CP036339.1"/>
</dbReference>
<feature type="compositionally biased region" description="Low complexity" evidence="1">
    <location>
        <begin position="196"/>
        <end position="217"/>
    </location>
</feature>
<keyword evidence="3" id="KW-1185">Reference proteome</keyword>
<dbReference type="Gene3D" id="2.60.200.20">
    <property type="match status" value="1"/>
</dbReference>